<reference evidence="2" key="1">
    <citation type="submission" date="2021-01" db="EMBL/GenBank/DDBJ databases">
        <title>Whole genome shotgun sequence of Virgisporangium aurantiacum NBRC 16421.</title>
        <authorList>
            <person name="Komaki H."/>
            <person name="Tamura T."/>
        </authorList>
    </citation>
    <scope>NUCLEOTIDE SEQUENCE</scope>
    <source>
        <strain evidence="2">NBRC 16421</strain>
    </source>
</reference>
<dbReference type="EMBL" id="BOPG01000009">
    <property type="protein sequence ID" value="GIJ54009.1"/>
    <property type="molecule type" value="Genomic_DNA"/>
</dbReference>
<sequence>MTAIARYVGVSIDCDDPAALADFYRHMLDLEVSYTTDDFVFLGEMGPNGIGFVRVANYVPPTWPNPDVPKQAHMEFGVDDLDAGEEALLKLGATKPDEQPQPDRWRVLLDPAGHPFCISNAGA</sequence>
<dbReference type="RefSeq" id="WP_203988540.1">
    <property type="nucleotide sequence ID" value="NZ_BOPG01000009.1"/>
</dbReference>
<evidence type="ECO:0000313" key="2">
    <source>
        <dbReference type="EMBL" id="GIJ54009.1"/>
    </source>
</evidence>
<dbReference type="PANTHER" id="PTHR35908:SF1">
    <property type="entry name" value="CONSERVED PROTEIN"/>
    <property type="match status" value="1"/>
</dbReference>
<dbReference type="AlphaFoldDB" id="A0A8J4DXK4"/>
<name>A0A8J4DXK4_9ACTN</name>
<dbReference type="Pfam" id="PF18029">
    <property type="entry name" value="Glyoxalase_6"/>
    <property type="match status" value="1"/>
</dbReference>
<keyword evidence="3" id="KW-1185">Reference proteome</keyword>
<dbReference type="InterPro" id="IPR037523">
    <property type="entry name" value="VOC_core"/>
</dbReference>
<accession>A0A8J4DXK4</accession>
<comment type="caution">
    <text evidence="2">The sequence shown here is derived from an EMBL/GenBank/DDBJ whole genome shotgun (WGS) entry which is preliminary data.</text>
</comment>
<feature type="domain" description="VOC" evidence="1">
    <location>
        <begin position="6"/>
        <end position="121"/>
    </location>
</feature>
<gene>
    <name evidence="2" type="ORF">Vau01_015250</name>
</gene>
<evidence type="ECO:0000313" key="3">
    <source>
        <dbReference type="Proteomes" id="UP000612585"/>
    </source>
</evidence>
<protein>
    <submittedName>
        <fullName evidence="2">Glyoxalase</fullName>
    </submittedName>
</protein>
<dbReference type="Gene3D" id="3.10.180.10">
    <property type="entry name" value="2,3-Dihydroxybiphenyl 1,2-Dioxygenase, domain 1"/>
    <property type="match status" value="1"/>
</dbReference>
<dbReference type="PANTHER" id="PTHR35908">
    <property type="entry name" value="HYPOTHETICAL FUSION PROTEIN"/>
    <property type="match status" value="1"/>
</dbReference>
<dbReference type="InterPro" id="IPR029068">
    <property type="entry name" value="Glyas_Bleomycin-R_OHBP_Dase"/>
</dbReference>
<organism evidence="2 3">
    <name type="scientific">Virgisporangium aurantiacum</name>
    <dbReference type="NCBI Taxonomy" id="175570"/>
    <lineage>
        <taxon>Bacteria</taxon>
        <taxon>Bacillati</taxon>
        <taxon>Actinomycetota</taxon>
        <taxon>Actinomycetes</taxon>
        <taxon>Micromonosporales</taxon>
        <taxon>Micromonosporaceae</taxon>
        <taxon>Virgisporangium</taxon>
    </lineage>
</organism>
<proteinExistence type="predicted"/>
<dbReference type="PROSITE" id="PS51819">
    <property type="entry name" value="VOC"/>
    <property type="match status" value="1"/>
</dbReference>
<dbReference type="CDD" id="cd06587">
    <property type="entry name" value="VOC"/>
    <property type="match status" value="1"/>
</dbReference>
<dbReference type="SUPFAM" id="SSF54593">
    <property type="entry name" value="Glyoxalase/Bleomycin resistance protein/Dihydroxybiphenyl dioxygenase"/>
    <property type="match status" value="1"/>
</dbReference>
<evidence type="ECO:0000259" key="1">
    <source>
        <dbReference type="PROSITE" id="PS51819"/>
    </source>
</evidence>
<dbReference type="InterPro" id="IPR041581">
    <property type="entry name" value="Glyoxalase_6"/>
</dbReference>
<dbReference type="Proteomes" id="UP000612585">
    <property type="component" value="Unassembled WGS sequence"/>
</dbReference>